<keyword evidence="6" id="KW-1185">Reference proteome</keyword>
<dbReference type="Pfam" id="PF00013">
    <property type="entry name" value="KH_1"/>
    <property type="match status" value="5"/>
</dbReference>
<comment type="caution">
    <text evidence="5">The sequence shown here is derived from an EMBL/GenBank/DDBJ whole genome shotgun (WGS) entry which is preliminary data.</text>
</comment>
<feature type="compositionally biased region" description="Low complexity" evidence="3">
    <location>
        <begin position="507"/>
        <end position="518"/>
    </location>
</feature>
<dbReference type="PANTHER" id="PTHR10288">
    <property type="entry name" value="KH DOMAIN CONTAINING RNA BINDING PROTEIN"/>
    <property type="match status" value="1"/>
</dbReference>
<dbReference type="AlphaFoldDB" id="A0ABD1WNS0"/>
<reference evidence="6" key="1">
    <citation type="submission" date="2024-07" db="EMBL/GenBank/DDBJ databases">
        <title>Two chromosome-level genome assemblies of Korean endemic species Abeliophyllum distichum and Forsythia ovata (Oleaceae).</title>
        <authorList>
            <person name="Jang H."/>
        </authorList>
    </citation>
    <scope>NUCLEOTIDE SEQUENCE [LARGE SCALE GENOMIC DNA]</scope>
</reference>
<dbReference type="EMBL" id="JBFOLJ010000002">
    <property type="protein sequence ID" value="KAL2551319.1"/>
    <property type="molecule type" value="Genomic_DNA"/>
</dbReference>
<evidence type="ECO:0000313" key="5">
    <source>
        <dbReference type="EMBL" id="KAL2551319.1"/>
    </source>
</evidence>
<feature type="compositionally biased region" description="Basic residues" evidence="3">
    <location>
        <begin position="542"/>
        <end position="553"/>
    </location>
</feature>
<dbReference type="Gene3D" id="3.30.310.210">
    <property type="match status" value="1"/>
</dbReference>
<keyword evidence="2" id="KW-0694">RNA-binding</keyword>
<feature type="domain" description="K Homology" evidence="4">
    <location>
        <begin position="307"/>
        <end position="385"/>
    </location>
</feature>
<gene>
    <name evidence="5" type="ORF">Fot_04938</name>
</gene>
<dbReference type="InterPro" id="IPR036612">
    <property type="entry name" value="KH_dom_type_1_sf"/>
</dbReference>
<evidence type="ECO:0000313" key="6">
    <source>
        <dbReference type="Proteomes" id="UP001604277"/>
    </source>
</evidence>
<dbReference type="SUPFAM" id="SSF54791">
    <property type="entry name" value="Eukaryotic type KH-domain (KH-domain type I)"/>
    <property type="match status" value="5"/>
</dbReference>
<feature type="domain" description="K Homology" evidence="4">
    <location>
        <begin position="52"/>
        <end position="151"/>
    </location>
</feature>
<organism evidence="5 6">
    <name type="scientific">Forsythia ovata</name>
    <dbReference type="NCBI Taxonomy" id="205694"/>
    <lineage>
        <taxon>Eukaryota</taxon>
        <taxon>Viridiplantae</taxon>
        <taxon>Streptophyta</taxon>
        <taxon>Embryophyta</taxon>
        <taxon>Tracheophyta</taxon>
        <taxon>Spermatophyta</taxon>
        <taxon>Magnoliopsida</taxon>
        <taxon>eudicotyledons</taxon>
        <taxon>Gunneridae</taxon>
        <taxon>Pentapetalae</taxon>
        <taxon>asterids</taxon>
        <taxon>lamiids</taxon>
        <taxon>Lamiales</taxon>
        <taxon>Oleaceae</taxon>
        <taxon>Forsythieae</taxon>
        <taxon>Forsythia</taxon>
    </lineage>
</organism>
<dbReference type="GO" id="GO:0003723">
    <property type="term" value="F:RNA binding"/>
    <property type="evidence" value="ECO:0007669"/>
    <property type="project" value="UniProtKB-UniRule"/>
</dbReference>
<name>A0ABD1WNS0_9LAMI</name>
<dbReference type="SMART" id="SM00322">
    <property type="entry name" value="KH"/>
    <property type="match status" value="5"/>
</dbReference>
<dbReference type="InterPro" id="IPR004087">
    <property type="entry name" value="KH_dom"/>
</dbReference>
<evidence type="ECO:0000256" key="1">
    <source>
        <dbReference type="ARBA" id="ARBA00022737"/>
    </source>
</evidence>
<feature type="domain" description="K Homology" evidence="4">
    <location>
        <begin position="581"/>
        <end position="651"/>
    </location>
</feature>
<evidence type="ECO:0000256" key="3">
    <source>
        <dbReference type="SAM" id="MobiDB-lite"/>
    </source>
</evidence>
<dbReference type="CDD" id="cd22460">
    <property type="entry name" value="KH-I_PEPPER_rpt2_like"/>
    <property type="match status" value="1"/>
</dbReference>
<dbReference type="InterPro" id="IPR004088">
    <property type="entry name" value="KH_dom_type_1"/>
</dbReference>
<feature type="domain" description="K Homology" evidence="4">
    <location>
        <begin position="166"/>
        <end position="240"/>
    </location>
</feature>
<dbReference type="PROSITE" id="PS50084">
    <property type="entry name" value="KH_TYPE_1"/>
    <property type="match status" value="5"/>
</dbReference>
<feature type="domain" description="K Homology" evidence="4">
    <location>
        <begin position="399"/>
        <end position="474"/>
    </location>
</feature>
<keyword evidence="1" id="KW-0677">Repeat</keyword>
<evidence type="ECO:0000256" key="2">
    <source>
        <dbReference type="PROSITE-ProRule" id="PRU00117"/>
    </source>
</evidence>
<dbReference type="Proteomes" id="UP001604277">
    <property type="component" value="Unassembled WGS sequence"/>
</dbReference>
<dbReference type="Gene3D" id="3.30.1370.10">
    <property type="entry name" value="K Homology domain, type 1"/>
    <property type="match status" value="3"/>
</dbReference>
<feature type="region of interest" description="Disordered" evidence="3">
    <location>
        <begin position="488"/>
        <end position="571"/>
    </location>
</feature>
<protein>
    <submittedName>
        <fullName evidence="5">RNA-binding KH domain-containing protein</fullName>
    </submittedName>
</protein>
<sequence>MEENPILSELPHKIIKPEKTHQLKNQNFHHCSTSMRGGTKQDSDPPVSLQPGQVAFRLLCRVHSAGGVIGSSGSVIKRLEALSGVKIRVEKALPNCHERVINIVGDATVEKKISMVVSSGNGGNEHEEMVEVSKAQEGLIRVFERVLELQGNGGNENDDINSNSKGLIGCRLLAAADQIGAVMGKGGKIVNGIRNSSGAKISVLKEQMPACAAPQEAVIQIMGGVVAVKKALAAVSRCLQDCKVGERTTGQKSSHGVSHDSHKDSILNNNSDSPTFSGNFVDYHPVGNSLSADIDRKLILDEEGTLRKVLFRFLCSNGSAGGVIGKGANIVKSLEKETGSCIKFSSLVSGLKERVATISSVENPNPLYSPAQIAIIRVFTRSVEVSLDRGLIRGVGKGLNVTARILVARNQIGCLVDEGGRVASDISTASSVEIQLLGADLIPNYTVEDDKVVQIIGEYENVKSALFQVTGRLRENYFPRMGLKGAERRHLSDSAMASSSPNGRLMDSSSQSQQLSRLSSDDQLEYPGYVHKSSHPLSTGLRQKKNAKSRRNVTRPEDDAGNLKTSSSRLKNKSMVADAGPYQTVEVLIPQHVFRSVYGDNGSNLIRLKEISGATFGLLDPCAGDDKGKVIISGAPEQIRIAQSLLQAFVLM</sequence>
<evidence type="ECO:0000259" key="4">
    <source>
        <dbReference type="SMART" id="SM00322"/>
    </source>
</evidence>
<accession>A0ABD1WNS0</accession>
<proteinExistence type="predicted"/>